<reference evidence="8" key="1">
    <citation type="journal article" date="2020" name="mSystems">
        <title>Genome- and Community-Level Interaction Insights into Carbon Utilization and Element Cycling Functions of Hydrothermarchaeota in Hydrothermal Sediment.</title>
        <authorList>
            <person name="Zhou Z."/>
            <person name="Liu Y."/>
            <person name="Xu W."/>
            <person name="Pan J."/>
            <person name="Luo Z.H."/>
            <person name="Li M."/>
        </authorList>
    </citation>
    <scope>NUCLEOTIDE SEQUENCE [LARGE SCALE GENOMIC DNA]</scope>
    <source>
        <strain evidence="8">HyVt-237</strain>
    </source>
</reference>
<dbReference type="InterPro" id="IPR001036">
    <property type="entry name" value="Acrflvin-R"/>
</dbReference>
<evidence type="ECO:0000256" key="1">
    <source>
        <dbReference type="ARBA" id="ARBA00004651"/>
    </source>
</evidence>
<dbReference type="Gene3D" id="1.20.1640.10">
    <property type="entry name" value="Multidrug efflux transporter AcrB transmembrane domain"/>
    <property type="match status" value="2"/>
</dbReference>
<feature type="transmembrane region" description="Helical" evidence="6">
    <location>
        <begin position="343"/>
        <end position="369"/>
    </location>
</feature>
<feature type="transmembrane region" description="Helical" evidence="6">
    <location>
        <begin position="403"/>
        <end position="419"/>
    </location>
</feature>
<dbReference type="InterPro" id="IPR000731">
    <property type="entry name" value="SSD"/>
</dbReference>
<keyword evidence="5 6" id="KW-0472">Membrane</keyword>
<keyword evidence="2" id="KW-1003">Cell membrane</keyword>
<dbReference type="PANTHER" id="PTHR33406:SF13">
    <property type="entry name" value="MEMBRANE PROTEIN YDFJ"/>
    <property type="match status" value="1"/>
</dbReference>
<dbReference type="GO" id="GO:0022857">
    <property type="term" value="F:transmembrane transporter activity"/>
    <property type="evidence" value="ECO:0007669"/>
    <property type="project" value="InterPro"/>
</dbReference>
<feature type="transmembrane region" description="Helical" evidence="6">
    <location>
        <begin position="243"/>
        <end position="263"/>
    </location>
</feature>
<sequence>MRMSKMGKLVLRYRFQLCVLTGILTVFFAFGLERAKVESDVVKWLEQDDPAVRLFDYIGKNYGGTSLALVAVETDDVFSPQTLRLIRDLTETFSNLQGISSVTSLTNILDIRKTDEGLEVTKLIDKDDLPEDTSELRKLKEYTLSRDLYRGKIVSADGRITLITIMLQNGADKTYLARKIREVAEDAKSRYPGEVRLYYGGIPMQMEEVNDMVLDDMKKLIPFVSLVVIVVLFLGFHTVRGILLPLLVVILSSVWSLGLMGWLNVPLSIVSNIMPVLLIAIGTAYGIHFISRYREEIQSGKSSFDSVKGAFGEVGAPIVLAGLTTLSGFLSFTGSYLKPITHFGMFTAFGVAAAVFLSLTLIPAILSWLKPPRSRYKALQTGARSFGNALKQLESFVIQHEKVILSLGIVILLFALFGVKNITTSVNLAEYFPENSMIRKSSELLREHFGGDLPIQMLIKGDLKDPVVLHEMLRFEKFLRTVPGVHNPQSLADLIAEMNDVMNDRKTVPETPEGVSNLLFMLEGEDILSQLVNSNYSEGVIQARFSEIATDRILNAHREVENYINGGGFTNKYILVENWRAKDEKGEIAHYLASKVGEEITWDVRYYSGKPDWSLEGLADSLISFLEAPVTLDGDQLEKARLRFVNYFEEESDVILPDREIEALSRELSLALKNAKVDTSSLRRILMRYIPRHLLEEDPELLDFTLESVQSIADEETKEAEAEKIQKKLMSLLPEETLNNSDFRKELKGDIWKLLEGRVALPEKLAGSILEAPEDSIRVMDVKHSGLLPIYTKIHKNLLKSQIQSLILAFIIVTVLVALQLGSPIAGVLSTSPILLVVALNFGLMGLLGIPLDNATMMIASIAIGIGVDYSIHFVSRFKNELRKSQKEAIALHRTLETTGRAILLNAFTVGLGFLVLIFAALVPIRRFGWMIAFTMGTSALFAITFLPALILIWSKFFRNGKKNSKGGMYDEK</sequence>
<dbReference type="PROSITE" id="PS50156">
    <property type="entry name" value="SSD"/>
    <property type="match status" value="2"/>
</dbReference>
<feature type="transmembrane region" description="Helical" evidence="6">
    <location>
        <begin position="903"/>
        <end position="922"/>
    </location>
</feature>
<dbReference type="SUPFAM" id="SSF82866">
    <property type="entry name" value="Multidrug efflux transporter AcrB transmembrane domain"/>
    <property type="match status" value="2"/>
</dbReference>
<feature type="transmembrane region" description="Helical" evidence="6">
    <location>
        <begin position="803"/>
        <end position="822"/>
    </location>
</feature>
<dbReference type="InterPro" id="IPR004869">
    <property type="entry name" value="MMPL_dom"/>
</dbReference>
<feature type="transmembrane region" description="Helical" evidence="6">
    <location>
        <begin position="269"/>
        <end position="290"/>
    </location>
</feature>
<dbReference type="Pfam" id="PF03176">
    <property type="entry name" value="MMPL"/>
    <property type="match status" value="2"/>
</dbReference>
<evidence type="ECO:0000256" key="5">
    <source>
        <dbReference type="ARBA" id="ARBA00023136"/>
    </source>
</evidence>
<proteinExistence type="predicted"/>
<dbReference type="AlphaFoldDB" id="A0A7C0XBD0"/>
<dbReference type="PANTHER" id="PTHR33406">
    <property type="entry name" value="MEMBRANE PROTEIN MJ1562-RELATED"/>
    <property type="match status" value="1"/>
</dbReference>
<comment type="subcellular location">
    <subcellularLocation>
        <location evidence="1">Cell membrane</location>
        <topology evidence="1">Multi-pass membrane protein</topology>
    </subcellularLocation>
</comment>
<evidence type="ECO:0000256" key="4">
    <source>
        <dbReference type="ARBA" id="ARBA00022989"/>
    </source>
</evidence>
<evidence type="ECO:0000256" key="3">
    <source>
        <dbReference type="ARBA" id="ARBA00022692"/>
    </source>
</evidence>
<dbReference type="PRINTS" id="PR00702">
    <property type="entry name" value="ACRIFLAVINRP"/>
</dbReference>
<keyword evidence="3 6" id="KW-0812">Transmembrane</keyword>
<evidence type="ECO:0000313" key="8">
    <source>
        <dbReference type="EMBL" id="HDM90504.1"/>
    </source>
</evidence>
<protein>
    <submittedName>
        <fullName evidence="8">RND family transporter</fullName>
    </submittedName>
</protein>
<dbReference type="GO" id="GO:0005886">
    <property type="term" value="C:plasma membrane"/>
    <property type="evidence" value="ECO:0007669"/>
    <property type="project" value="UniProtKB-SubCell"/>
</dbReference>
<feature type="domain" description="SSD" evidence="7">
    <location>
        <begin position="246"/>
        <end position="368"/>
    </location>
</feature>
<feature type="domain" description="SSD" evidence="7">
    <location>
        <begin position="827"/>
        <end position="953"/>
    </location>
</feature>
<dbReference type="InterPro" id="IPR050545">
    <property type="entry name" value="Mycobact_MmpL"/>
</dbReference>
<feature type="transmembrane region" description="Helical" evidence="6">
    <location>
        <begin position="834"/>
        <end position="852"/>
    </location>
</feature>
<keyword evidence="4 6" id="KW-1133">Transmembrane helix</keyword>
<organism evidence="8">
    <name type="scientific">candidate division WOR-3 bacterium</name>
    <dbReference type="NCBI Taxonomy" id="2052148"/>
    <lineage>
        <taxon>Bacteria</taxon>
        <taxon>Bacteria division WOR-3</taxon>
    </lineage>
</organism>
<evidence type="ECO:0000256" key="2">
    <source>
        <dbReference type="ARBA" id="ARBA00022475"/>
    </source>
</evidence>
<feature type="transmembrane region" description="Helical" evidence="6">
    <location>
        <begin position="858"/>
        <end position="876"/>
    </location>
</feature>
<dbReference type="Proteomes" id="UP000885931">
    <property type="component" value="Unassembled WGS sequence"/>
</dbReference>
<name>A0A7C0XBD0_UNCW3</name>
<evidence type="ECO:0000259" key="7">
    <source>
        <dbReference type="PROSITE" id="PS50156"/>
    </source>
</evidence>
<dbReference type="EMBL" id="DRBW01000182">
    <property type="protein sequence ID" value="HDM90504.1"/>
    <property type="molecule type" value="Genomic_DNA"/>
</dbReference>
<feature type="transmembrane region" description="Helical" evidence="6">
    <location>
        <begin position="311"/>
        <end position="337"/>
    </location>
</feature>
<feature type="transmembrane region" description="Helical" evidence="6">
    <location>
        <begin position="928"/>
        <end position="954"/>
    </location>
</feature>
<comment type="caution">
    <text evidence="8">The sequence shown here is derived from an EMBL/GenBank/DDBJ whole genome shotgun (WGS) entry which is preliminary data.</text>
</comment>
<accession>A0A7C0XBD0</accession>
<evidence type="ECO:0000256" key="6">
    <source>
        <dbReference type="SAM" id="Phobius"/>
    </source>
</evidence>
<feature type="transmembrane region" description="Helical" evidence="6">
    <location>
        <begin position="220"/>
        <end position="236"/>
    </location>
</feature>
<gene>
    <name evidence="8" type="ORF">ENG67_04780</name>
</gene>